<comment type="caution">
    <text evidence="17">The sequence shown here is derived from an EMBL/GenBank/DDBJ whole genome shotgun (WGS) entry which is preliminary data.</text>
</comment>
<dbReference type="PROSITE" id="PS00061">
    <property type="entry name" value="ADH_SHORT"/>
    <property type="match status" value="1"/>
</dbReference>
<evidence type="ECO:0000313" key="16">
    <source>
        <dbReference type="EMBL" id="CAF0828024.1"/>
    </source>
</evidence>
<dbReference type="GO" id="GO:0006666">
    <property type="term" value="P:3-keto-sphinganine metabolic process"/>
    <property type="evidence" value="ECO:0007669"/>
    <property type="project" value="InterPro"/>
</dbReference>
<comment type="pathway">
    <text evidence="3">Sphingolipid metabolism.</text>
</comment>
<proteinExistence type="inferred from homology"/>
<comment type="subcellular location">
    <subcellularLocation>
        <location evidence="1">Endoplasmic reticulum</location>
    </subcellularLocation>
</comment>
<evidence type="ECO:0000256" key="11">
    <source>
        <dbReference type="ARBA" id="ARBA00026112"/>
    </source>
</evidence>
<dbReference type="EMBL" id="CAJOBA010001747">
    <property type="protein sequence ID" value="CAF3612509.1"/>
    <property type="molecule type" value="Genomic_DNA"/>
</dbReference>
<name>A0A8S2H821_9BILA</name>
<evidence type="ECO:0000313" key="18">
    <source>
        <dbReference type="Proteomes" id="UP000682733"/>
    </source>
</evidence>
<feature type="transmembrane region" description="Helical" evidence="15">
    <location>
        <begin position="239"/>
        <end position="260"/>
    </location>
</feature>
<dbReference type="PANTHER" id="PTHR43550:SF3">
    <property type="entry name" value="3-KETODIHYDROSPHINGOSINE REDUCTASE"/>
    <property type="match status" value="1"/>
</dbReference>
<evidence type="ECO:0000256" key="8">
    <source>
        <dbReference type="ARBA" id="ARBA00022919"/>
    </source>
</evidence>
<evidence type="ECO:0000256" key="2">
    <source>
        <dbReference type="ARBA" id="ARBA00004760"/>
    </source>
</evidence>
<evidence type="ECO:0000256" key="7">
    <source>
        <dbReference type="ARBA" id="ARBA00022857"/>
    </source>
</evidence>
<evidence type="ECO:0000256" key="14">
    <source>
        <dbReference type="RuleBase" id="RU000363"/>
    </source>
</evidence>
<accession>A0A8S2H821</accession>
<keyword evidence="7" id="KW-0521">NADP</keyword>
<feature type="transmembrane region" description="Helical" evidence="15">
    <location>
        <begin position="266"/>
        <end position="288"/>
    </location>
</feature>
<evidence type="ECO:0000256" key="1">
    <source>
        <dbReference type="ARBA" id="ARBA00004240"/>
    </source>
</evidence>
<dbReference type="GO" id="GO:0005789">
    <property type="term" value="C:endoplasmic reticulum membrane"/>
    <property type="evidence" value="ECO:0007669"/>
    <property type="project" value="TreeGrafter"/>
</dbReference>
<dbReference type="InterPro" id="IPR002347">
    <property type="entry name" value="SDR_fam"/>
</dbReference>
<dbReference type="GO" id="GO:0030148">
    <property type="term" value="P:sphingolipid biosynthetic process"/>
    <property type="evidence" value="ECO:0007669"/>
    <property type="project" value="InterPro"/>
</dbReference>
<evidence type="ECO:0000256" key="4">
    <source>
        <dbReference type="ARBA" id="ARBA00006484"/>
    </source>
</evidence>
<dbReference type="GO" id="GO:0000166">
    <property type="term" value="F:nucleotide binding"/>
    <property type="evidence" value="ECO:0007669"/>
    <property type="project" value="UniProtKB-KW"/>
</dbReference>
<comment type="similarity">
    <text evidence="4 14">Belongs to the short-chain dehydrogenases/reductases (SDR) family.</text>
</comment>
<keyword evidence="5" id="KW-0547">Nucleotide-binding</keyword>
<dbReference type="AlphaFoldDB" id="A0A8S2H821"/>
<organism evidence="17 18">
    <name type="scientific">Didymodactylos carnosus</name>
    <dbReference type="NCBI Taxonomy" id="1234261"/>
    <lineage>
        <taxon>Eukaryota</taxon>
        <taxon>Metazoa</taxon>
        <taxon>Spiralia</taxon>
        <taxon>Gnathifera</taxon>
        <taxon>Rotifera</taxon>
        <taxon>Eurotatoria</taxon>
        <taxon>Bdelloidea</taxon>
        <taxon>Philodinida</taxon>
        <taxon>Philodinidae</taxon>
        <taxon>Didymodactylos</taxon>
    </lineage>
</organism>
<dbReference type="SUPFAM" id="SSF51735">
    <property type="entry name" value="NAD(P)-binding Rossmann-fold domains"/>
    <property type="match status" value="1"/>
</dbReference>
<evidence type="ECO:0000256" key="6">
    <source>
        <dbReference type="ARBA" id="ARBA00022824"/>
    </source>
</evidence>
<dbReference type="PRINTS" id="PR00081">
    <property type="entry name" value="GDHRDH"/>
</dbReference>
<evidence type="ECO:0000313" key="17">
    <source>
        <dbReference type="EMBL" id="CAF3612509.1"/>
    </source>
</evidence>
<dbReference type="EC" id="1.1.1.102" evidence="11"/>
<evidence type="ECO:0000256" key="15">
    <source>
        <dbReference type="SAM" id="Phobius"/>
    </source>
</evidence>
<evidence type="ECO:0000256" key="3">
    <source>
        <dbReference type="ARBA" id="ARBA00004991"/>
    </source>
</evidence>
<dbReference type="GO" id="GO:0047560">
    <property type="term" value="F:3-dehydrosphinganine reductase activity"/>
    <property type="evidence" value="ECO:0007669"/>
    <property type="project" value="UniProtKB-EC"/>
</dbReference>
<evidence type="ECO:0000256" key="5">
    <source>
        <dbReference type="ARBA" id="ARBA00022741"/>
    </source>
</evidence>
<keyword evidence="15" id="KW-1133">Transmembrane helix</keyword>
<comment type="catalytic activity">
    <reaction evidence="13">
        <text>sphinganine + NADP(+) = 3-oxosphinganine + NADPH + H(+)</text>
        <dbReference type="Rhea" id="RHEA:22640"/>
        <dbReference type="ChEBI" id="CHEBI:15378"/>
        <dbReference type="ChEBI" id="CHEBI:57783"/>
        <dbReference type="ChEBI" id="CHEBI:57817"/>
        <dbReference type="ChEBI" id="CHEBI:58299"/>
        <dbReference type="ChEBI" id="CHEBI:58349"/>
        <dbReference type="EC" id="1.1.1.102"/>
    </reaction>
    <physiologicalReaction direction="right-to-left" evidence="13">
        <dbReference type="Rhea" id="RHEA:22642"/>
    </physiologicalReaction>
</comment>
<evidence type="ECO:0000256" key="10">
    <source>
        <dbReference type="ARBA" id="ARBA00023098"/>
    </source>
</evidence>
<keyword evidence="9" id="KW-0560">Oxidoreductase</keyword>
<evidence type="ECO:0000256" key="12">
    <source>
        <dbReference type="ARBA" id="ARBA00044737"/>
    </source>
</evidence>
<gene>
    <name evidence="16" type="ORF">OVA965_LOCUS5997</name>
    <name evidence="17" type="ORF">TMI583_LOCUS5993</name>
</gene>
<dbReference type="EMBL" id="CAJNOK010001747">
    <property type="protein sequence ID" value="CAF0828024.1"/>
    <property type="molecule type" value="Genomic_DNA"/>
</dbReference>
<comment type="pathway">
    <text evidence="2">Lipid metabolism; sphingolipid metabolism.</text>
</comment>
<keyword evidence="6" id="KW-0256">Endoplasmic reticulum</keyword>
<dbReference type="PANTHER" id="PTHR43550">
    <property type="entry name" value="3-KETODIHYDROSPHINGOSINE REDUCTASE"/>
    <property type="match status" value="1"/>
</dbReference>
<dbReference type="FunFam" id="3.40.50.720:FF:000165">
    <property type="entry name" value="3-ketodihydrosphingosine reductase"/>
    <property type="match status" value="1"/>
</dbReference>
<dbReference type="Proteomes" id="UP000682733">
    <property type="component" value="Unassembled WGS sequence"/>
</dbReference>
<sequence length="303" mass="33521">MYLPASIELRGSHVIVTGGSSGIGKSLVKLLLIRGAKVTVLARNEQRLRDCESELKTISNNRLLCLSVDVSSSYENVEQVIHQACEKQGPVTILINNAAIFYAKTFDETTPRDFEQMIRINYLGVIFCTKACMKYMYEKGYGRIVLVSSQAGQLGIYGYTSYCATKFALRGLAEALQMELARSNISVTMVYPPDTDTPGLIEENKTKPIETQLIAQTSGILTADEVAENLIKQTLRGSFSCWFGINGFLLTCLTSGAAPVTTWLEAIYQVTFSGLARLITIVLLQSFYGIVRKYHRQVATPPR</sequence>
<dbReference type="Pfam" id="PF00106">
    <property type="entry name" value="adh_short"/>
    <property type="match status" value="1"/>
</dbReference>
<dbReference type="Gene3D" id="3.40.50.720">
    <property type="entry name" value="NAD(P)-binding Rossmann-like Domain"/>
    <property type="match status" value="1"/>
</dbReference>
<dbReference type="Proteomes" id="UP000677228">
    <property type="component" value="Unassembled WGS sequence"/>
</dbReference>
<dbReference type="InterPro" id="IPR045022">
    <property type="entry name" value="KDSR-like"/>
</dbReference>
<dbReference type="PRINTS" id="PR00080">
    <property type="entry name" value="SDRFAMILY"/>
</dbReference>
<keyword evidence="10" id="KW-0443">Lipid metabolism</keyword>
<dbReference type="InterPro" id="IPR020904">
    <property type="entry name" value="Sc_DH/Rdtase_CS"/>
</dbReference>
<evidence type="ECO:0000256" key="9">
    <source>
        <dbReference type="ARBA" id="ARBA00023002"/>
    </source>
</evidence>
<dbReference type="CDD" id="cd08939">
    <property type="entry name" value="KDSR-like_SDR_c"/>
    <property type="match status" value="1"/>
</dbReference>
<keyword evidence="15" id="KW-0812">Transmembrane</keyword>
<keyword evidence="8" id="KW-0746">Sphingolipid metabolism</keyword>
<protein>
    <recommendedName>
        <fullName evidence="11">3-dehydrosphinganine reductase</fullName>
        <ecNumber evidence="11">1.1.1.102</ecNumber>
    </recommendedName>
</protein>
<comment type="function">
    <text evidence="12">Catalyzes the reduction of 3'-oxosphinganine (3-ketodihydrosphingosine/KDS) to sphinganine (dihydrosphingosine/DHS), the second step of de novo sphingolipid biosynthesis.</text>
</comment>
<evidence type="ECO:0000256" key="13">
    <source>
        <dbReference type="ARBA" id="ARBA00048930"/>
    </source>
</evidence>
<keyword evidence="15" id="KW-0472">Membrane</keyword>
<reference evidence="17" key="1">
    <citation type="submission" date="2021-02" db="EMBL/GenBank/DDBJ databases">
        <authorList>
            <person name="Nowell W R."/>
        </authorList>
    </citation>
    <scope>NUCLEOTIDE SEQUENCE</scope>
</reference>
<dbReference type="InterPro" id="IPR036291">
    <property type="entry name" value="NAD(P)-bd_dom_sf"/>
</dbReference>